<keyword evidence="4" id="KW-0503">Monooxygenase</keyword>
<dbReference type="PATRIC" id="fig|1415166.3.peg.1391"/>
<proteinExistence type="predicted"/>
<keyword evidence="3" id="KW-0560">Oxidoreductase</keyword>
<dbReference type="Proteomes" id="UP000019150">
    <property type="component" value="Chromosome"/>
</dbReference>
<feature type="domain" description="Luciferase-like" evidence="5">
    <location>
        <begin position="23"/>
        <end position="221"/>
    </location>
</feature>
<dbReference type="NCBIfam" id="TIGR03619">
    <property type="entry name" value="F420_Rv2161c"/>
    <property type="match status" value="1"/>
</dbReference>
<evidence type="ECO:0000313" key="6">
    <source>
        <dbReference type="EMBL" id="AHH16171.1"/>
    </source>
</evidence>
<dbReference type="Gene3D" id="3.20.20.30">
    <property type="entry name" value="Luciferase-like domain"/>
    <property type="match status" value="1"/>
</dbReference>
<dbReference type="AlphaFoldDB" id="W5TFZ3"/>
<evidence type="ECO:0000256" key="4">
    <source>
        <dbReference type="ARBA" id="ARBA00023033"/>
    </source>
</evidence>
<keyword evidence="2" id="KW-0288">FMN</keyword>
<dbReference type="Pfam" id="PF00296">
    <property type="entry name" value="Bac_luciferase"/>
    <property type="match status" value="1"/>
</dbReference>
<dbReference type="InterPro" id="IPR036661">
    <property type="entry name" value="Luciferase-like_sf"/>
</dbReference>
<dbReference type="RefSeq" id="WP_025347693.1">
    <property type="nucleotide sequence ID" value="NZ_CP006850.1"/>
</dbReference>
<dbReference type="InterPro" id="IPR019921">
    <property type="entry name" value="Lucif-like_OxRdtase_Rv2161c"/>
</dbReference>
<organism evidence="6 7">
    <name type="scientific">Nocardia nova SH22a</name>
    <dbReference type="NCBI Taxonomy" id="1415166"/>
    <lineage>
        <taxon>Bacteria</taxon>
        <taxon>Bacillati</taxon>
        <taxon>Actinomycetota</taxon>
        <taxon>Actinomycetes</taxon>
        <taxon>Mycobacteriales</taxon>
        <taxon>Nocardiaceae</taxon>
        <taxon>Nocardia</taxon>
    </lineage>
</organism>
<dbReference type="InterPro" id="IPR051260">
    <property type="entry name" value="Diverse_substr_monoxygenases"/>
</dbReference>
<evidence type="ECO:0000313" key="7">
    <source>
        <dbReference type="Proteomes" id="UP000019150"/>
    </source>
</evidence>
<dbReference type="PANTHER" id="PTHR30011:SF16">
    <property type="entry name" value="C2H2 FINGER DOMAIN TRANSCRIPTION FACTOR (EUROFUNG)-RELATED"/>
    <property type="match status" value="1"/>
</dbReference>
<dbReference type="PANTHER" id="PTHR30011">
    <property type="entry name" value="ALKANESULFONATE MONOOXYGENASE-RELATED"/>
    <property type="match status" value="1"/>
</dbReference>
<dbReference type="STRING" id="1415166.NONO_c13680"/>
<evidence type="ECO:0000256" key="2">
    <source>
        <dbReference type="ARBA" id="ARBA00022643"/>
    </source>
</evidence>
<dbReference type="eggNOG" id="COG2141">
    <property type="taxonomic scope" value="Bacteria"/>
</dbReference>
<sequence>MSVPRLALSSPIVVRFPGQCSPWEATAGIEELALIAETADRLGFDHLTCSEHTAVPAAAEQVRGATYWDPIATLSYLAARTTRIRLATSVLVLPYHHPLEIAKRYGTLDMISGGRVVLGVGVGSLAEEFELLDAPWAGRGDRADDAIEALRASFGVREPSYAGTHYTFSGMVVEPHGVQARVPIWVGGRTLRSLRRAVRAGDGWMPFGLGTADLKKMLAQVDSPPEFEVVLPTGALDPLGTPDRVLRRLSALADAGATLAGCTVVAESAAHYCEQLAALAELSSRSGG</sequence>
<reference evidence="6 7" key="1">
    <citation type="journal article" date="2014" name="Appl. Environ. Microbiol.">
        <title>Insights into the Microbial Degradation of Rubber and Gutta-Percha by Analysis of the Complete Genome of Nocardia nova SH22a.</title>
        <authorList>
            <person name="Luo Q."/>
            <person name="Hiessl S."/>
            <person name="Poehlein A."/>
            <person name="Daniel R."/>
            <person name="Steinbuchel A."/>
        </authorList>
    </citation>
    <scope>NUCLEOTIDE SEQUENCE [LARGE SCALE GENOMIC DNA]</scope>
    <source>
        <strain evidence="6">SH22a</strain>
    </source>
</reference>
<evidence type="ECO:0000259" key="5">
    <source>
        <dbReference type="Pfam" id="PF00296"/>
    </source>
</evidence>
<dbReference type="EMBL" id="CP006850">
    <property type="protein sequence ID" value="AHH16171.1"/>
    <property type="molecule type" value="Genomic_DNA"/>
</dbReference>
<dbReference type="HOGENOM" id="CLU_027853_7_1_11"/>
<evidence type="ECO:0000256" key="1">
    <source>
        <dbReference type="ARBA" id="ARBA00022630"/>
    </source>
</evidence>
<gene>
    <name evidence="6" type="ORF">NONO_c13680</name>
</gene>
<dbReference type="KEGG" id="nno:NONO_c13680"/>
<dbReference type="GO" id="GO:0016705">
    <property type="term" value="F:oxidoreductase activity, acting on paired donors, with incorporation or reduction of molecular oxygen"/>
    <property type="evidence" value="ECO:0007669"/>
    <property type="project" value="InterPro"/>
</dbReference>
<dbReference type="InterPro" id="IPR011251">
    <property type="entry name" value="Luciferase-like_dom"/>
</dbReference>
<dbReference type="GO" id="GO:0004497">
    <property type="term" value="F:monooxygenase activity"/>
    <property type="evidence" value="ECO:0007669"/>
    <property type="project" value="UniProtKB-KW"/>
</dbReference>
<evidence type="ECO:0000256" key="3">
    <source>
        <dbReference type="ARBA" id="ARBA00023002"/>
    </source>
</evidence>
<name>W5TFZ3_9NOCA</name>
<dbReference type="SUPFAM" id="SSF51679">
    <property type="entry name" value="Bacterial luciferase-like"/>
    <property type="match status" value="1"/>
</dbReference>
<keyword evidence="7" id="KW-1185">Reference proteome</keyword>
<protein>
    <submittedName>
        <fullName evidence="6">F420-dependent oxidoreductase</fullName>
    </submittedName>
</protein>
<keyword evidence="1" id="KW-0285">Flavoprotein</keyword>
<accession>W5TFZ3</accession>